<gene>
    <name evidence="2" type="ORF">LCGC14_2410400</name>
</gene>
<organism evidence="2">
    <name type="scientific">marine sediment metagenome</name>
    <dbReference type="NCBI Taxonomy" id="412755"/>
    <lineage>
        <taxon>unclassified sequences</taxon>
        <taxon>metagenomes</taxon>
        <taxon>ecological metagenomes</taxon>
    </lineage>
</organism>
<feature type="non-terminal residue" evidence="2">
    <location>
        <position position="1"/>
    </location>
</feature>
<accession>A0A0F9EM48</accession>
<dbReference type="EMBL" id="LAZR01036403">
    <property type="protein sequence ID" value="KKL24933.1"/>
    <property type="molecule type" value="Genomic_DNA"/>
</dbReference>
<reference evidence="2" key="1">
    <citation type="journal article" date="2015" name="Nature">
        <title>Complex archaea that bridge the gap between prokaryotes and eukaryotes.</title>
        <authorList>
            <person name="Spang A."/>
            <person name="Saw J.H."/>
            <person name="Jorgensen S.L."/>
            <person name="Zaremba-Niedzwiedzka K."/>
            <person name="Martijn J."/>
            <person name="Lind A.E."/>
            <person name="van Eijk R."/>
            <person name="Schleper C."/>
            <person name="Guy L."/>
            <person name="Ettema T.J."/>
        </authorList>
    </citation>
    <scope>NUCLEOTIDE SEQUENCE</scope>
</reference>
<keyword evidence="1" id="KW-0472">Membrane</keyword>
<sequence length="77" mass="8621">LKLFRFRARVLAKRLRFFGSVFITNFLASALLSPLGFFLAVPCATACINPYCFAEVAGILCYDLTPILVIKGRMPYL</sequence>
<evidence type="ECO:0000313" key="2">
    <source>
        <dbReference type="EMBL" id="KKL24933.1"/>
    </source>
</evidence>
<feature type="transmembrane region" description="Helical" evidence="1">
    <location>
        <begin position="21"/>
        <end position="41"/>
    </location>
</feature>
<dbReference type="AlphaFoldDB" id="A0A0F9EM48"/>
<comment type="caution">
    <text evidence="2">The sequence shown here is derived from an EMBL/GenBank/DDBJ whole genome shotgun (WGS) entry which is preliminary data.</text>
</comment>
<keyword evidence="1" id="KW-0812">Transmembrane</keyword>
<keyword evidence="1" id="KW-1133">Transmembrane helix</keyword>
<proteinExistence type="predicted"/>
<protein>
    <submittedName>
        <fullName evidence="2">Uncharacterized protein</fullName>
    </submittedName>
</protein>
<name>A0A0F9EM48_9ZZZZ</name>
<evidence type="ECO:0000256" key="1">
    <source>
        <dbReference type="SAM" id="Phobius"/>
    </source>
</evidence>